<feature type="compositionally biased region" description="Basic and acidic residues" evidence="1">
    <location>
        <begin position="1"/>
        <end position="16"/>
    </location>
</feature>
<feature type="compositionally biased region" description="Basic and acidic residues" evidence="1">
    <location>
        <begin position="82"/>
        <end position="91"/>
    </location>
</feature>
<protein>
    <submittedName>
        <fullName evidence="2">Uncharacterized protein</fullName>
    </submittedName>
</protein>
<dbReference type="EMBL" id="LAZR01001920">
    <property type="protein sequence ID" value="KKN37099.1"/>
    <property type="molecule type" value="Genomic_DNA"/>
</dbReference>
<feature type="region of interest" description="Disordered" evidence="1">
    <location>
        <begin position="1"/>
        <end position="91"/>
    </location>
</feature>
<gene>
    <name evidence="2" type="ORF">LCGC14_0766890</name>
</gene>
<dbReference type="AlphaFoldDB" id="A0A0F9Q3P2"/>
<organism evidence="2">
    <name type="scientific">marine sediment metagenome</name>
    <dbReference type="NCBI Taxonomy" id="412755"/>
    <lineage>
        <taxon>unclassified sequences</taxon>
        <taxon>metagenomes</taxon>
        <taxon>ecological metagenomes</taxon>
    </lineage>
</organism>
<name>A0A0F9Q3P2_9ZZZZ</name>
<feature type="compositionally biased region" description="Acidic residues" evidence="1">
    <location>
        <begin position="38"/>
        <end position="81"/>
    </location>
</feature>
<evidence type="ECO:0000313" key="2">
    <source>
        <dbReference type="EMBL" id="KKN37099.1"/>
    </source>
</evidence>
<reference evidence="2" key="1">
    <citation type="journal article" date="2015" name="Nature">
        <title>Complex archaea that bridge the gap between prokaryotes and eukaryotes.</title>
        <authorList>
            <person name="Spang A."/>
            <person name="Saw J.H."/>
            <person name="Jorgensen S.L."/>
            <person name="Zaremba-Niedzwiedzka K."/>
            <person name="Martijn J."/>
            <person name="Lind A.E."/>
            <person name="van Eijk R."/>
            <person name="Schleper C."/>
            <person name="Guy L."/>
            <person name="Ettema T.J."/>
        </authorList>
    </citation>
    <scope>NUCLEOTIDE SEQUENCE</scope>
</reference>
<sequence length="342" mass="38070">MLEPTKVEEEVNAKLDDVDEGLVDKVQASLDAINGEDAKEDDADNQQTDDDDSTPEDQADDDGSTSDDEPSKDEDTDDDKDTDDKDTKEVQLPDAYYRAAIHQGWKPDEIKEFFEANPELAIRTLAKNHESTNKLNSEFARMGRIKPEDKKVADTKTATETVSVDVDAIKEQYGDDSAIVKFAETIIAKLDNIPEQQVVERVDNTPHDDPMRATVDKFFTDPVLKPYEDFYGTGKDTAKITQEQHGNRFSMLQMAEDIVIGSQAHGRNITVEAAMEAAHLLVSEPVREKAVRAELKATVKKRAKGVTLKPAKSKAAKTVTDGKLSQKQMEAKVQARLNKIYK</sequence>
<proteinExistence type="predicted"/>
<accession>A0A0F9Q3P2</accession>
<comment type="caution">
    <text evidence="2">The sequence shown here is derived from an EMBL/GenBank/DDBJ whole genome shotgun (WGS) entry which is preliminary data.</text>
</comment>
<evidence type="ECO:0000256" key="1">
    <source>
        <dbReference type="SAM" id="MobiDB-lite"/>
    </source>
</evidence>